<dbReference type="Pfam" id="PF13855">
    <property type="entry name" value="LRR_8"/>
    <property type="match status" value="3"/>
</dbReference>
<dbReference type="SUPFAM" id="SSF52058">
    <property type="entry name" value="L domain-like"/>
    <property type="match status" value="4"/>
</dbReference>
<dbReference type="InterPro" id="IPR055414">
    <property type="entry name" value="LRR_R13L4/SHOC2-like"/>
</dbReference>
<dbReference type="SUPFAM" id="SSF47473">
    <property type="entry name" value="EF-hand"/>
    <property type="match status" value="1"/>
</dbReference>
<dbReference type="PROSITE" id="PS50222">
    <property type="entry name" value="EF_HAND_2"/>
    <property type="match status" value="3"/>
</dbReference>
<dbReference type="InterPro" id="IPR011992">
    <property type="entry name" value="EF-hand-dom_pair"/>
</dbReference>
<gene>
    <name evidence="6" type="ORF">GTHE00462_LOCUS35710</name>
</gene>
<dbReference type="CDD" id="cd00051">
    <property type="entry name" value="EFh"/>
    <property type="match status" value="1"/>
</dbReference>
<evidence type="ECO:0000256" key="4">
    <source>
        <dbReference type="SAM" id="Coils"/>
    </source>
</evidence>
<accession>A0A7S4U7X5</accession>
<feature type="coiled-coil region" evidence="4">
    <location>
        <begin position="1365"/>
        <end position="1392"/>
    </location>
</feature>
<dbReference type="GO" id="GO:0005737">
    <property type="term" value="C:cytoplasm"/>
    <property type="evidence" value="ECO:0007669"/>
    <property type="project" value="TreeGrafter"/>
</dbReference>
<dbReference type="InterPro" id="IPR002048">
    <property type="entry name" value="EF_hand_dom"/>
</dbReference>
<dbReference type="Pfam" id="PF23598">
    <property type="entry name" value="LRR_14"/>
    <property type="match status" value="1"/>
</dbReference>
<dbReference type="InterPro" id="IPR018247">
    <property type="entry name" value="EF_Hand_1_Ca_BS"/>
</dbReference>
<keyword evidence="3" id="KW-0106">Calcium</keyword>
<dbReference type="SMART" id="SM00369">
    <property type="entry name" value="LRR_TYP"/>
    <property type="match status" value="24"/>
</dbReference>
<dbReference type="SMART" id="SM00054">
    <property type="entry name" value="EFh"/>
    <property type="match status" value="3"/>
</dbReference>
<name>A0A7S4U7X5_GUITH</name>
<dbReference type="InterPro" id="IPR032675">
    <property type="entry name" value="LRR_dom_sf"/>
</dbReference>
<dbReference type="SMART" id="SM00365">
    <property type="entry name" value="LRR_SD22"/>
    <property type="match status" value="10"/>
</dbReference>
<dbReference type="PANTHER" id="PTHR48051:SF1">
    <property type="entry name" value="RAS SUPPRESSOR PROTEIN 1"/>
    <property type="match status" value="1"/>
</dbReference>
<dbReference type="InterPro" id="IPR003591">
    <property type="entry name" value="Leu-rich_rpt_typical-subtyp"/>
</dbReference>
<feature type="domain" description="EF-hand" evidence="5">
    <location>
        <begin position="1454"/>
        <end position="1489"/>
    </location>
</feature>
<dbReference type="Pfam" id="PF13499">
    <property type="entry name" value="EF-hand_7"/>
    <property type="match status" value="1"/>
</dbReference>
<evidence type="ECO:0000256" key="2">
    <source>
        <dbReference type="ARBA" id="ARBA00022737"/>
    </source>
</evidence>
<dbReference type="EMBL" id="HBKN01045630">
    <property type="protein sequence ID" value="CAE2335212.1"/>
    <property type="molecule type" value="Transcribed_RNA"/>
</dbReference>
<dbReference type="GO" id="GO:0005509">
    <property type="term" value="F:calcium ion binding"/>
    <property type="evidence" value="ECO:0007669"/>
    <property type="project" value="InterPro"/>
</dbReference>
<evidence type="ECO:0000313" key="6">
    <source>
        <dbReference type="EMBL" id="CAE2335212.1"/>
    </source>
</evidence>
<protein>
    <recommendedName>
        <fullName evidence="5">EF-hand domain-containing protein</fullName>
    </recommendedName>
</protein>
<dbReference type="Gene3D" id="3.80.10.10">
    <property type="entry name" value="Ribonuclease Inhibitor"/>
    <property type="match status" value="6"/>
</dbReference>
<dbReference type="Gene3D" id="1.10.238.10">
    <property type="entry name" value="EF-hand"/>
    <property type="match status" value="2"/>
</dbReference>
<dbReference type="InterPro" id="IPR050216">
    <property type="entry name" value="LRR_domain-containing"/>
</dbReference>
<proteinExistence type="predicted"/>
<reference evidence="6" key="1">
    <citation type="submission" date="2021-01" db="EMBL/GenBank/DDBJ databases">
        <authorList>
            <person name="Corre E."/>
            <person name="Pelletier E."/>
            <person name="Niang G."/>
            <person name="Scheremetjew M."/>
            <person name="Finn R."/>
            <person name="Kale V."/>
            <person name="Holt S."/>
            <person name="Cochrane G."/>
            <person name="Meng A."/>
            <person name="Brown T."/>
            <person name="Cohen L."/>
        </authorList>
    </citation>
    <scope>NUCLEOTIDE SEQUENCE</scope>
    <source>
        <strain evidence="6">CCMP 2712</strain>
    </source>
</reference>
<dbReference type="PROSITE" id="PS51450">
    <property type="entry name" value="LRR"/>
    <property type="match status" value="5"/>
</dbReference>
<dbReference type="SMART" id="SM00364">
    <property type="entry name" value="LRR_BAC"/>
    <property type="match status" value="11"/>
</dbReference>
<sequence length="1527" mass="172629">MLGAEGLANFSKKNLLSIPMVVYNESDFGGKCFVLWAHQNRIKWLPEVIGRLTALTELRLHHNEIEQVPPEFAQMRSLRKLWLNDNKLVACPTELGSLTLLEMLSLSRNPFDELCLGIGYLTKLKDLQLDQLNLKVPPREIVIRGPVNIVKYLRRIDIAAMSCLKYRAMKDPSLKDLPPPSEYQILKLEGDEEQQNDKQAWLNCKLAITLAGSAHFQLLSGPTADAWIEIGNLQNVDIKIKKNKINYPFQMYDRVSKRTFSFALPDKRSRDKLIDTVKDMQEIPSCSLSLNSHGLLKLPIEVSRMAELEFLDLSNNTLQTLPVLKLGLLKTLLLDLNNFSSIPKTVYQDLTALTHLSIIDNPIHRLPTALAQMKSLQEINMNSNFHLETPPPVVVVQGQHLRFLQSLLECERSGVMDLSSFNMDEVPREIGRRWDEHPEYHKMSVLKLDNNVLAEVDSGVDNWKKIRSLEIRGNRLSRLPRTIGGLNLLSELHLDDNELRELPQSAKNLQMLVALHINNNQLDIWPPCLQYLTSITELFMNRNTIEFVPPECSTLVNLRHLEVSGNRIYDLPPQVGGWTSLTTLKMDSNRLPALPETLGQLSKVESLSFANNNIITFPMEVGSWHNLRTLDLSKNDIRFLPSSISNSTAMRQLFLEGNPLIQLPLGMGSMRGLRKLSYTKWDKWISPPNAIMKQSYHQVIQYLQAFHSAKQSNSLNFSDMGIEVIHADVLVMSNLTELDISKNRLKTLTAVMGEADGRVTHLKGDCDLYMSDEVAAKKRRAKAALLRELGDGLNDRQLRERSEKIFAAIDEDGGGTLGIDELLRCFHHLGVDIDEAVVNIMVKEVSNDGDDEIDMDEWVRLVNNIYKGAGDVQGIGDLKKLKHLNISGNELKRLPYGLGFCTSLKTLTLDEPHFVIIPCDDILSTSKKDASILTDYLRRLHDAVLSRRLDLSGFTISVLPKEVIELTSLTELTMRDNNLKVVVSEIEQLPQLELVDLSSNRIKMLPATLGKLSRLRRLDVRRNRLKHLPAVLCNLEQLEEIEIEGNKELEIPEEIQRSGTPTLKLFLQGIFRGSADSVVDWSKVTMVEDNKLVALPTILYSMNWITDLNLDNNRIRKIPSEISVLKSMKSFSVRKNLLEKVSSDIKRCKSLTTINLDSNLLSKIPVQFFTHLSLTSLNLNHNQLDSSLLPEQFAEFSGSQLKVLRIDSNALGKIPNSIELFQSLTVFTANFNEIKMIPREISFCTLLKDLQLDGNRIQELPIEITRLSSLARLKLNDNCVSVVPEWIGRMSSLRHLSLGNNRLQHVPYSISLLNLAVLTLDGNPLDSIETGVLMGGAKGLLEHLRYNHNYDIADRNLLPDVIEQRRQVEAYLTRTEKELQEIEQSSLEAELKVIGGLDQLEIARNKRIGEDRTATDGAVILDQEMLDEVRILAERERAGAVIFSFLGPGLTGNKVRMRAKTIFYELDEDNSGTLDLSEFRKWLLSLGADISTRAIESFMEGIGGEGGGELELEDFQQLVYLVYQVKS</sequence>
<feature type="domain" description="EF-hand" evidence="5">
    <location>
        <begin position="797"/>
        <end position="832"/>
    </location>
</feature>
<dbReference type="PROSITE" id="PS00018">
    <property type="entry name" value="EF_HAND_1"/>
    <property type="match status" value="2"/>
</dbReference>
<evidence type="ECO:0000256" key="3">
    <source>
        <dbReference type="ARBA" id="ARBA00022837"/>
    </source>
</evidence>
<keyword evidence="4" id="KW-0175">Coiled coil</keyword>
<keyword evidence="1" id="KW-0433">Leucine-rich repeat</keyword>
<keyword evidence="2" id="KW-0677">Repeat</keyword>
<organism evidence="6">
    <name type="scientific">Guillardia theta</name>
    <name type="common">Cryptophyte</name>
    <name type="synonym">Cryptomonas phi</name>
    <dbReference type="NCBI Taxonomy" id="55529"/>
    <lineage>
        <taxon>Eukaryota</taxon>
        <taxon>Cryptophyceae</taxon>
        <taxon>Pyrenomonadales</taxon>
        <taxon>Geminigeraceae</taxon>
        <taxon>Guillardia</taxon>
    </lineage>
</organism>
<evidence type="ECO:0000259" key="5">
    <source>
        <dbReference type="PROSITE" id="PS50222"/>
    </source>
</evidence>
<dbReference type="PANTHER" id="PTHR48051">
    <property type="match status" value="1"/>
</dbReference>
<dbReference type="InterPro" id="IPR001611">
    <property type="entry name" value="Leu-rich_rpt"/>
</dbReference>
<evidence type="ECO:0000256" key="1">
    <source>
        <dbReference type="ARBA" id="ARBA00022614"/>
    </source>
</evidence>
<feature type="domain" description="EF-hand" evidence="5">
    <location>
        <begin position="833"/>
        <end position="868"/>
    </location>
</feature>
<dbReference type="Pfam" id="PF00560">
    <property type="entry name" value="LRR_1"/>
    <property type="match status" value="2"/>
</dbReference>